<dbReference type="GO" id="GO:0003729">
    <property type="term" value="F:mRNA binding"/>
    <property type="evidence" value="ECO:0007669"/>
    <property type="project" value="TreeGrafter"/>
</dbReference>
<dbReference type="AlphaFoldDB" id="A0A835AIY6"/>
<feature type="repeat" description="PPR" evidence="3">
    <location>
        <begin position="294"/>
        <end position="324"/>
    </location>
</feature>
<feature type="repeat" description="PPR" evidence="3">
    <location>
        <begin position="948"/>
        <end position="982"/>
    </location>
</feature>
<feature type="repeat" description="PPR" evidence="3">
    <location>
        <begin position="537"/>
        <end position="571"/>
    </location>
</feature>
<organism evidence="5 6">
    <name type="scientific">Digitaria exilis</name>
    <dbReference type="NCBI Taxonomy" id="1010633"/>
    <lineage>
        <taxon>Eukaryota</taxon>
        <taxon>Viridiplantae</taxon>
        <taxon>Streptophyta</taxon>
        <taxon>Embryophyta</taxon>
        <taxon>Tracheophyta</taxon>
        <taxon>Spermatophyta</taxon>
        <taxon>Magnoliopsida</taxon>
        <taxon>Liliopsida</taxon>
        <taxon>Poales</taxon>
        <taxon>Poaceae</taxon>
        <taxon>PACMAD clade</taxon>
        <taxon>Panicoideae</taxon>
        <taxon>Panicodae</taxon>
        <taxon>Paniceae</taxon>
        <taxon>Anthephorinae</taxon>
        <taxon>Digitaria</taxon>
    </lineage>
</organism>
<dbReference type="PANTHER" id="PTHR47934:SF5">
    <property type="entry name" value="PENTACOTRIPEPTIDE-REPEAT REGION OF PRORP DOMAIN-CONTAINING PROTEIN"/>
    <property type="match status" value="1"/>
</dbReference>
<dbReference type="Pfam" id="PF01535">
    <property type="entry name" value="PPR"/>
    <property type="match status" value="8"/>
</dbReference>
<dbReference type="GO" id="GO:0006396">
    <property type="term" value="P:RNA processing"/>
    <property type="evidence" value="ECO:0007669"/>
    <property type="project" value="TreeGrafter"/>
</dbReference>
<dbReference type="EMBL" id="JACEFO010002379">
    <property type="protein sequence ID" value="KAF8663251.1"/>
    <property type="molecule type" value="Genomic_DNA"/>
</dbReference>
<dbReference type="PROSITE" id="PS51375">
    <property type="entry name" value="PPR"/>
    <property type="match status" value="15"/>
</dbReference>
<dbReference type="GO" id="GO:0005739">
    <property type="term" value="C:mitochondrion"/>
    <property type="evidence" value="ECO:0007669"/>
    <property type="project" value="TreeGrafter"/>
</dbReference>
<dbReference type="NCBIfam" id="TIGR00756">
    <property type="entry name" value="PPR"/>
    <property type="match status" value="14"/>
</dbReference>
<evidence type="ECO:0000256" key="4">
    <source>
        <dbReference type="SAM" id="MobiDB-lite"/>
    </source>
</evidence>
<feature type="compositionally biased region" description="Basic residues" evidence="4">
    <location>
        <begin position="20"/>
        <end position="33"/>
    </location>
</feature>
<feature type="repeat" description="PPR" evidence="3">
    <location>
        <begin position="913"/>
        <end position="947"/>
    </location>
</feature>
<evidence type="ECO:0000256" key="3">
    <source>
        <dbReference type="PROSITE-ProRule" id="PRU00708"/>
    </source>
</evidence>
<feature type="repeat" description="PPR" evidence="3">
    <location>
        <begin position="737"/>
        <end position="771"/>
    </location>
</feature>
<feature type="repeat" description="PPR" evidence="3">
    <location>
        <begin position="364"/>
        <end position="394"/>
    </location>
</feature>
<accession>A0A835AIY6</accession>
<feature type="repeat" description="PPR" evidence="3">
    <location>
        <begin position="983"/>
        <end position="1017"/>
    </location>
</feature>
<keyword evidence="2" id="KW-0809">Transit peptide</keyword>
<dbReference type="InterPro" id="IPR002885">
    <property type="entry name" value="PPR_rpt"/>
</dbReference>
<evidence type="ECO:0000313" key="6">
    <source>
        <dbReference type="Proteomes" id="UP000636709"/>
    </source>
</evidence>
<feature type="region of interest" description="Disordered" evidence="4">
    <location>
        <begin position="18"/>
        <end position="63"/>
    </location>
</feature>
<dbReference type="InterPro" id="IPR051114">
    <property type="entry name" value="Mito_RNA_Proc_CCM1"/>
</dbReference>
<dbReference type="Gramene" id="Dexi5B01G0003180.1">
    <property type="protein sequence ID" value="Dexi5B01G0003180.1:cds"/>
    <property type="gene ID" value="Dexi5B01G0003180"/>
</dbReference>
<feature type="compositionally biased region" description="Low complexity" evidence="4">
    <location>
        <begin position="38"/>
        <end position="50"/>
    </location>
</feature>
<feature type="repeat" description="PPR" evidence="3">
    <location>
        <begin position="502"/>
        <end position="536"/>
    </location>
</feature>
<dbReference type="Proteomes" id="UP000636709">
    <property type="component" value="Unassembled WGS sequence"/>
</dbReference>
<feature type="repeat" description="PPR" evidence="3">
    <location>
        <begin position="772"/>
        <end position="806"/>
    </location>
</feature>
<evidence type="ECO:0000313" key="5">
    <source>
        <dbReference type="EMBL" id="KAF8663251.1"/>
    </source>
</evidence>
<feature type="repeat" description="PPR" evidence="3">
    <location>
        <begin position="467"/>
        <end position="501"/>
    </location>
</feature>
<feature type="repeat" description="PPR" evidence="3">
    <location>
        <begin position="878"/>
        <end position="912"/>
    </location>
</feature>
<feature type="repeat" description="PPR" evidence="3">
    <location>
        <begin position="1018"/>
        <end position="1052"/>
    </location>
</feature>
<dbReference type="GO" id="GO:0007005">
    <property type="term" value="P:mitochondrion organization"/>
    <property type="evidence" value="ECO:0007669"/>
    <property type="project" value="TreeGrafter"/>
</dbReference>
<name>A0A835AIY6_9POAL</name>
<protein>
    <recommendedName>
        <fullName evidence="7">Pentatricopeptide repeat-containing protein</fullName>
    </recommendedName>
</protein>
<feature type="repeat" description="PPR" evidence="3">
    <location>
        <begin position="432"/>
        <end position="466"/>
    </location>
</feature>
<dbReference type="OrthoDB" id="185373at2759"/>
<dbReference type="Gene3D" id="1.25.40.10">
    <property type="entry name" value="Tetratricopeptide repeat domain"/>
    <property type="match status" value="6"/>
</dbReference>
<evidence type="ECO:0000256" key="2">
    <source>
        <dbReference type="ARBA" id="ARBA00022946"/>
    </source>
</evidence>
<evidence type="ECO:0000256" key="1">
    <source>
        <dbReference type="ARBA" id="ARBA00022737"/>
    </source>
</evidence>
<comment type="caution">
    <text evidence="5">The sequence shown here is derived from an EMBL/GenBank/DDBJ whole genome shotgun (WGS) entry which is preliminary data.</text>
</comment>
<dbReference type="PANTHER" id="PTHR47934">
    <property type="entry name" value="PENTATRICOPEPTIDE REPEAT-CONTAINING PROTEIN PET309, MITOCHONDRIAL"/>
    <property type="match status" value="1"/>
</dbReference>
<dbReference type="Pfam" id="PF13041">
    <property type="entry name" value="PPR_2"/>
    <property type="match status" value="3"/>
</dbReference>
<evidence type="ECO:0008006" key="7">
    <source>
        <dbReference type="Google" id="ProtNLM"/>
    </source>
</evidence>
<gene>
    <name evidence="5" type="ORF">HU200_055860</name>
</gene>
<dbReference type="Pfam" id="PF12854">
    <property type="entry name" value="PPR_1"/>
    <property type="match status" value="1"/>
</dbReference>
<reference evidence="5" key="1">
    <citation type="submission" date="2020-07" db="EMBL/GenBank/DDBJ databases">
        <title>Genome sequence and genetic diversity analysis of an under-domesticated orphan crop, white fonio (Digitaria exilis).</title>
        <authorList>
            <person name="Bennetzen J.L."/>
            <person name="Chen S."/>
            <person name="Ma X."/>
            <person name="Wang X."/>
            <person name="Yssel A.E.J."/>
            <person name="Chaluvadi S.R."/>
            <person name="Johnson M."/>
            <person name="Gangashetty P."/>
            <person name="Hamidou F."/>
            <person name="Sanogo M.D."/>
            <person name="Zwaenepoel A."/>
            <person name="Wallace J."/>
            <person name="Van De Peer Y."/>
            <person name="Van Deynze A."/>
        </authorList>
    </citation>
    <scope>NUCLEOTIDE SEQUENCE</scope>
    <source>
        <tissue evidence="5">Leaves</tissue>
    </source>
</reference>
<dbReference type="InterPro" id="IPR011990">
    <property type="entry name" value="TPR-like_helical_dom_sf"/>
</dbReference>
<feature type="repeat" description="PPR" evidence="3">
    <location>
        <begin position="258"/>
        <end position="292"/>
    </location>
</feature>
<proteinExistence type="predicted"/>
<sequence length="1091" mass="123379">MARSAAARLLAGSARSFSLSHHHHHARHHRRRLFLVPSSRSNTSSSSSSSKLPRPLPGREPGFSLFHEISDLVGPADSGAALRHETNDEACRHDHGAAASARRAEGARGIAPESGTAASSSVFCGISDTDALGGLPGDGSQAPGTVESAVNPDIDNISEAVHRVTQVLRSQPPGSSMEQRLESLGVTYTPQLVSMVLKRCFKVRQLGFWFFHWVKRVPGFRHTTETYNTMLYITGEARNFAIMEELVGEMDREMCPKDLKTWTIILSSYGKAGYIGKMLSTFEAMRKSGSVRIDSKVYRTVLHALCSAEKPELAFEFYKDMPRNMEVGTDILRLLMCCVAKTDNAAEAVCSIRDDMIKGMKHPEEYCYMEALRSFCISGKLEEAWKVFQHMKSKSMANSCAFENLLRGLCKAGRMDEALKVVEYMKGTLGINSTAFSFLINGYLRNGEHTKALDLLRVMREHGCVPLVSSYTQLMQHLFAIDQYEDACGLFEEMLKNGVQPDIVTLTALIGGHVRSGHISEAWDAFRNINKSGQGPTLKTYTVFIQELCKASRPLEAVELLKEMLESDFRPSEGTFYRIISSLRDKFYLEEASNVERMLASFDWRNPRDDLEFKRLDGIPVDKFLRPHNSSPEEKEQGLELIGYPSVQNVEISSFKLSDDTMKKEQEQDYDDRDVEEICQILSSYDDWGSMEQALEKRSVHFSPNLVDAILKRCKMNSRAALQFFSWVGKRSYYMPTTKTYNAAMKLAGSAKDFKHMRYLYREMLRTGCSPTVDTWNIMVCQYGNAGLSEKALETFRDMKQHGFLPDKTTYQHMIMYLTCSKGRKVDLAVIIFKEMCHAGHIPDNDIVFKYLLALCECRKIADARNSVVFLCERGFSGQVAYSIFLRSLCRADSMEEALSLFNCIEKYGCSRDQYMYGSLIHALLRRDQFDDAVAKLTEMKESGIPQSTHMYTSFVVYYFRKRDVVKALDVLKEMKENGCEPTVVTYSALIRGYMAMSMVSEAWDVFQQMKLKGPAPDFGTYSMFIKCLCKAGRSEHGLQLIHDMMECGFIPSTVNFMTVVHGLNMEGKHALAESALRSKWHLQRQRIISY</sequence>
<keyword evidence="1" id="KW-0677">Repeat</keyword>
<feature type="repeat" description="PPR" evidence="3">
    <location>
        <begin position="398"/>
        <end position="428"/>
    </location>
</feature>
<keyword evidence="6" id="KW-1185">Reference proteome</keyword>